<accession>A0A383EBQ1</accession>
<dbReference type="InterPro" id="IPR005321">
    <property type="entry name" value="Peptidase_S58_DmpA"/>
</dbReference>
<dbReference type="EMBL" id="UINC01224251">
    <property type="protein sequence ID" value="SVE53795.1"/>
    <property type="molecule type" value="Genomic_DNA"/>
</dbReference>
<sequence>MGINIGDYLPGRQNAITDIRGVSVGHADIRAANLRTGITAVVPYVPDIAERKLFIGRFAVD</sequence>
<protein>
    <submittedName>
        <fullName evidence="1">Uncharacterized protein</fullName>
    </submittedName>
</protein>
<reference evidence="1" key="1">
    <citation type="submission" date="2018-05" db="EMBL/GenBank/DDBJ databases">
        <authorList>
            <person name="Lanie J.A."/>
            <person name="Ng W.-L."/>
            <person name="Kazmierczak K.M."/>
            <person name="Andrzejewski T.M."/>
            <person name="Davidsen T.M."/>
            <person name="Wayne K.J."/>
            <person name="Tettelin H."/>
            <person name="Glass J.I."/>
            <person name="Rusch D."/>
            <person name="Podicherti R."/>
            <person name="Tsui H.-C.T."/>
            <person name="Winkler M.E."/>
        </authorList>
    </citation>
    <scope>NUCLEOTIDE SEQUENCE</scope>
</reference>
<feature type="non-terminal residue" evidence="1">
    <location>
        <position position="61"/>
    </location>
</feature>
<dbReference type="AlphaFoldDB" id="A0A383EBQ1"/>
<dbReference type="SUPFAM" id="SSF56266">
    <property type="entry name" value="DmpA/ArgJ-like"/>
    <property type="match status" value="1"/>
</dbReference>
<proteinExistence type="predicted"/>
<dbReference type="InterPro" id="IPR016117">
    <property type="entry name" value="ArgJ-like_dom_sf"/>
</dbReference>
<dbReference type="Pfam" id="PF03576">
    <property type="entry name" value="Peptidase_S58"/>
    <property type="match status" value="1"/>
</dbReference>
<organism evidence="1">
    <name type="scientific">marine metagenome</name>
    <dbReference type="NCBI Taxonomy" id="408172"/>
    <lineage>
        <taxon>unclassified sequences</taxon>
        <taxon>metagenomes</taxon>
        <taxon>ecological metagenomes</taxon>
    </lineage>
</organism>
<name>A0A383EBQ1_9ZZZZ</name>
<gene>
    <name evidence="1" type="ORF">METZ01_LOCUS506649</name>
</gene>
<evidence type="ECO:0000313" key="1">
    <source>
        <dbReference type="EMBL" id="SVE53795.1"/>
    </source>
</evidence>
<dbReference type="Gene3D" id="3.60.70.12">
    <property type="entry name" value="L-amino peptidase D-ALA esterase/amidase"/>
    <property type="match status" value="1"/>
</dbReference>